<feature type="region of interest" description="Disordered" evidence="6">
    <location>
        <begin position="853"/>
        <end position="918"/>
    </location>
</feature>
<keyword evidence="4" id="KW-0804">Transcription</keyword>
<dbReference type="Pfam" id="PF04082">
    <property type="entry name" value="Fungal_trans"/>
    <property type="match status" value="1"/>
</dbReference>
<feature type="compositionally biased region" description="Polar residues" evidence="6">
    <location>
        <begin position="1"/>
        <end position="12"/>
    </location>
</feature>
<keyword evidence="1" id="KW-0479">Metal-binding</keyword>
<dbReference type="InterPro" id="IPR036864">
    <property type="entry name" value="Zn2-C6_fun-type_DNA-bd_sf"/>
</dbReference>
<dbReference type="AlphaFoldDB" id="A0A5N6VHY4"/>
<dbReference type="InterPro" id="IPR001138">
    <property type="entry name" value="Zn2Cys6_DnaBD"/>
</dbReference>
<evidence type="ECO:0000256" key="4">
    <source>
        <dbReference type="ARBA" id="ARBA00023163"/>
    </source>
</evidence>
<proteinExistence type="predicted"/>
<dbReference type="CDD" id="cd12148">
    <property type="entry name" value="fungal_TF_MHR"/>
    <property type="match status" value="1"/>
</dbReference>
<protein>
    <submittedName>
        <fullName evidence="8">Fungal-specific transcription factor domain-containing protein</fullName>
    </submittedName>
</protein>
<evidence type="ECO:0000256" key="3">
    <source>
        <dbReference type="ARBA" id="ARBA00023125"/>
    </source>
</evidence>
<dbReference type="Gene3D" id="4.10.240.10">
    <property type="entry name" value="Zn(2)-C6 fungal-type DNA-binding domain"/>
    <property type="match status" value="1"/>
</dbReference>
<feature type="region of interest" description="Disordered" evidence="6">
    <location>
        <begin position="1066"/>
        <end position="1114"/>
    </location>
</feature>
<dbReference type="GO" id="GO:0003677">
    <property type="term" value="F:DNA binding"/>
    <property type="evidence" value="ECO:0007669"/>
    <property type="project" value="UniProtKB-KW"/>
</dbReference>
<feature type="compositionally biased region" description="Basic and acidic residues" evidence="6">
    <location>
        <begin position="1217"/>
        <end position="1229"/>
    </location>
</feature>
<dbReference type="GO" id="GO:0006351">
    <property type="term" value="P:DNA-templated transcription"/>
    <property type="evidence" value="ECO:0007669"/>
    <property type="project" value="InterPro"/>
</dbReference>
<accession>A0A5N6VHY4</accession>
<reference evidence="9" key="1">
    <citation type="submission" date="2019-04" db="EMBL/GenBank/DDBJ databases">
        <title>Friends and foes A comparative genomics studyof 23 Aspergillus species from section Flavi.</title>
        <authorList>
            <consortium name="DOE Joint Genome Institute"/>
            <person name="Kjaerbolling I."/>
            <person name="Vesth T."/>
            <person name="Frisvad J.C."/>
            <person name="Nybo J.L."/>
            <person name="Theobald S."/>
            <person name="Kildgaard S."/>
            <person name="Isbrandt T."/>
            <person name="Kuo A."/>
            <person name="Sato A."/>
            <person name="Lyhne E.K."/>
            <person name="Kogle M.E."/>
            <person name="Wiebenga A."/>
            <person name="Kun R.S."/>
            <person name="Lubbers R.J."/>
            <person name="Makela M.R."/>
            <person name="Barry K."/>
            <person name="Chovatia M."/>
            <person name="Clum A."/>
            <person name="Daum C."/>
            <person name="Haridas S."/>
            <person name="He G."/>
            <person name="LaButti K."/>
            <person name="Lipzen A."/>
            <person name="Mondo S."/>
            <person name="Riley R."/>
            <person name="Salamov A."/>
            <person name="Simmons B.A."/>
            <person name="Magnuson J.K."/>
            <person name="Henrissat B."/>
            <person name="Mortensen U.H."/>
            <person name="Larsen T.O."/>
            <person name="Devries R.P."/>
            <person name="Grigoriev I.V."/>
            <person name="Machida M."/>
            <person name="Baker S.E."/>
            <person name="Andersen M.R."/>
        </authorList>
    </citation>
    <scope>NUCLEOTIDE SEQUENCE [LARGE SCALE GENOMIC DNA]</scope>
    <source>
        <strain evidence="9">CBS 130015</strain>
    </source>
</reference>
<evidence type="ECO:0000313" key="9">
    <source>
        <dbReference type="Proteomes" id="UP000325433"/>
    </source>
</evidence>
<feature type="region of interest" description="Disordered" evidence="6">
    <location>
        <begin position="1"/>
        <end position="38"/>
    </location>
</feature>
<keyword evidence="9" id="KW-1185">Reference proteome</keyword>
<feature type="compositionally biased region" description="Polar residues" evidence="6">
    <location>
        <begin position="76"/>
        <end position="88"/>
    </location>
</feature>
<evidence type="ECO:0000259" key="7">
    <source>
        <dbReference type="PROSITE" id="PS50048"/>
    </source>
</evidence>
<sequence length="1259" mass="139144">MSHPSPQKNGGNNVPPPKQIRFVSTDGQPQTKRRRVNAACRTCRKRKIRCSGEQPVCKTCSDYNHICLGYSEPTAHTRSQSDVASRTPTIPPSLGPSDSSSTAVKAESRSPDSPPPAAIPYSDDRPDKSSGASKSSELKDASLMRETSSKMTKDSEQHTVGESPESSRTSLSSSARTHVPYFRYFGPTAIVPGFKQMVRVPLQVSYMNAYMLTSIQVVQVRGSRKSNASLSSESLSPLRSPKFTDLGVGRLNHLADSRDNRDANTIPFYDRDDSLPVSNLVTHLCDLFFVHLGCNFPFLQRERFLRDLKDKKIDTMLVDAVCTLSARFSPHPLLSPPQAPPIDGLEPKLDVRKSDRGQPFAHRAMGALVDALSCPTLSVVQACLLLAYEEFGSNHDSGLWMYLGISIRMAQDLGMQKLQGLKYNYGQSGVTPNAVVTGQAGKLREEQYDDPQNSQVLMKDAQDSDNQRAWERERVDTFWSIFFLDRVISSGTGRPVTLRDEDIELCFPLQSESLLPNGWPAPFPPLIRIIHLYGRVTDLINGIQDVKHVTTDTLKRLAGMESDLTGIYQRLSPRLHFNAANFQAYVKAKEGTNFILLHFWFHTLIVLLHQPTLLNSFGGSIQHLYPNSRELSMSSAKTIADILSFSELVDGKSFIGNPFTSQPMYIAACAFLMESTYYSSPSSAPGSPPRQPLLTNQTSGFVMPNLDHPSDGAERKPTAKHILLSSAAKENYQRCYKALKALETYWEGTKYILTVLDQKAKGIVDPLLYTEEEMEGTAEIPSVQPFAAPGWRQSSAPLGAAGGSDESGVALEVRSPRIDPSQAIGWALTGATNSSQPNLSVLYQMPAAQTDSVPNKPAYSSQYSHSYPSLPMQTSTGPSSSSYTQALEPSRTTTAAPSSPITAGPGKFPPLAPSGRVSTSDASLLLGLNTSFSTSASRPPHSHPAFNQNLTATSSRIDAPTSAYNYNTASTGNDQPTGSTMNSRPSQMHPSAGHVNDILIESQDIDMASLQQQDQFPFTFTGEILPWLESQQDMLSRSWGDHNENEHGEMEERLGLTPTVRKHHGAFRKSSSVRAMQMHTEDEGDGEYLTPPKRRGGHRMSDGSSQLKRSPYYSPTGLVAKQKSKKDYPLVLLHCNLLPPSLPIPGLVDYPDQKILREVLPPEYWKRWKLLEEKIGSVVLRERGVLISHPEDMYDLLEERLLESLELQRPRFDHGHFLGHEEADTDRDSQSMAEESATDDEQGHPTLEAQQQRSNFRPF</sequence>
<dbReference type="GO" id="GO:0009893">
    <property type="term" value="P:positive regulation of metabolic process"/>
    <property type="evidence" value="ECO:0007669"/>
    <property type="project" value="UniProtKB-ARBA"/>
</dbReference>
<feature type="compositionally biased region" description="Polar residues" evidence="6">
    <location>
        <begin position="1248"/>
        <end position="1259"/>
    </location>
</feature>
<feature type="region of interest" description="Disordered" evidence="6">
    <location>
        <begin position="76"/>
        <end position="173"/>
    </location>
</feature>
<evidence type="ECO:0000256" key="2">
    <source>
        <dbReference type="ARBA" id="ARBA00023015"/>
    </source>
</evidence>
<dbReference type="CDD" id="cd00067">
    <property type="entry name" value="GAL4"/>
    <property type="match status" value="1"/>
</dbReference>
<feature type="compositionally biased region" description="Polar residues" evidence="6">
    <location>
        <begin position="853"/>
        <end position="887"/>
    </location>
</feature>
<feature type="region of interest" description="Disordered" evidence="6">
    <location>
        <begin position="1217"/>
        <end position="1259"/>
    </location>
</feature>
<dbReference type="GO" id="GO:0008270">
    <property type="term" value="F:zinc ion binding"/>
    <property type="evidence" value="ECO:0007669"/>
    <property type="project" value="InterPro"/>
</dbReference>
<evidence type="ECO:0000256" key="5">
    <source>
        <dbReference type="ARBA" id="ARBA00023242"/>
    </source>
</evidence>
<dbReference type="EMBL" id="ML738390">
    <property type="protein sequence ID" value="KAE8308134.1"/>
    <property type="molecule type" value="Genomic_DNA"/>
</dbReference>
<organism evidence="8 9">
    <name type="scientific">Aspergillus transmontanensis</name>
    <dbReference type="NCBI Taxonomy" id="1034304"/>
    <lineage>
        <taxon>Eukaryota</taxon>
        <taxon>Fungi</taxon>
        <taxon>Dikarya</taxon>
        <taxon>Ascomycota</taxon>
        <taxon>Pezizomycotina</taxon>
        <taxon>Eurotiomycetes</taxon>
        <taxon>Eurotiomycetidae</taxon>
        <taxon>Eurotiales</taxon>
        <taxon>Aspergillaceae</taxon>
        <taxon>Aspergillus</taxon>
        <taxon>Aspergillus subgen. Circumdati</taxon>
    </lineage>
</organism>
<feature type="compositionally biased region" description="Basic and acidic residues" evidence="6">
    <location>
        <begin position="136"/>
        <end position="159"/>
    </location>
</feature>
<dbReference type="PROSITE" id="PS50048">
    <property type="entry name" value="ZN2_CY6_FUNGAL_2"/>
    <property type="match status" value="1"/>
</dbReference>
<keyword evidence="3" id="KW-0238">DNA-binding</keyword>
<dbReference type="SMART" id="SM00066">
    <property type="entry name" value="GAL4"/>
    <property type="match status" value="1"/>
</dbReference>
<gene>
    <name evidence="8" type="ORF">BDV41DRAFT_568467</name>
</gene>
<keyword evidence="2" id="KW-0805">Transcription regulation</keyword>
<dbReference type="SMART" id="SM00906">
    <property type="entry name" value="Fungal_trans"/>
    <property type="match status" value="1"/>
</dbReference>
<name>A0A5N6VHY4_9EURO</name>
<dbReference type="PANTHER" id="PTHR47783:SF1">
    <property type="entry name" value="ZN(II)2CYS6 TRANSCRIPTION FACTOR (EUROFUNG)"/>
    <property type="match status" value="1"/>
</dbReference>
<dbReference type="PROSITE" id="PS00463">
    <property type="entry name" value="ZN2_CY6_FUNGAL_1"/>
    <property type="match status" value="1"/>
</dbReference>
<dbReference type="Pfam" id="PF00172">
    <property type="entry name" value="Zn_clus"/>
    <property type="match status" value="1"/>
</dbReference>
<evidence type="ECO:0000256" key="1">
    <source>
        <dbReference type="ARBA" id="ARBA00022723"/>
    </source>
</evidence>
<feature type="compositionally biased region" description="Polar residues" evidence="6">
    <location>
        <begin position="953"/>
        <end position="989"/>
    </location>
</feature>
<dbReference type="GO" id="GO:0000981">
    <property type="term" value="F:DNA-binding transcription factor activity, RNA polymerase II-specific"/>
    <property type="evidence" value="ECO:0007669"/>
    <property type="project" value="InterPro"/>
</dbReference>
<dbReference type="InterPro" id="IPR007219">
    <property type="entry name" value="XnlR_reg_dom"/>
</dbReference>
<keyword evidence="5" id="KW-0539">Nucleus</keyword>
<dbReference type="SUPFAM" id="SSF57701">
    <property type="entry name" value="Zn2/Cys6 DNA-binding domain"/>
    <property type="match status" value="1"/>
</dbReference>
<dbReference type="Proteomes" id="UP000325433">
    <property type="component" value="Unassembled WGS sequence"/>
</dbReference>
<feature type="domain" description="Zn(2)-C6 fungal-type" evidence="7">
    <location>
        <begin position="39"/>
        <end position="67"/>
    </location>
</feature>
<feature type="compositionally biased region" description="Low complexity" evidence="6">
    <location>
        <begin position="889"/>
        <end position="903"/>
    </location>
</feature>
<evidence type="ECO:0000256" key="6">
    <source>
        <dbReference type="SAM" id="MobiDB-lite"/>
    </source>
</evidence>
<feature type="compositionally biased region" description="Low complexity" evidence="6">
    <location>
        <begin position="163"/>
        <end position="173"/>
    </location>
</feature>
<feature type="region of interest" description="Disordered" evidence="6">
    <location>
        <begin position="953"/>
        <end position="992"/>
    </location>
</feature>
<evidence type="ECO:0000313" key="8">
    <source>
        <dbReference type="EMBL" id="KAE8308134.1"/>
    </source>
</evidence>
<dbReference type="PANTHER" id="PTHR47783">
    <property type="entry name" value="ZN(II)2CYS6 TRANSCRIPTION FACTOR (EUROFUNG)-RELATED"/>
    <property type="match status" value="1"/>
</dbReference>